<dbReference type="KEGG" id="luo:HHL09_25785"/>
<dbReference type="RefSeq" id="WP_169457532.1">
    <property type="nucleotide sequence ID" value="NZ_CP051774.1"/>
</dbReference>
<keyword evidence="2" id="KW-1185">Reference proteome</keyword>
<evidence type="ECO:0000313" key="1">
    <source>
        <dbReference type="EMBL" id="QJE99046.1"/>
    </source>
</evidence>
<sequence>MTISLQQNRERPGAIELVIRNGSSLKLQYSLGSRGGNLSGYHFELRKDDKWLAESGHAWCGTGIIEEAIALGESKTLPIGDPGMDPVKRIPRDPGPFRVRVVLREEGEAVMATSPVYTIKDGKIESVAD</sequence>
<reference evidence="1 2" key="1">
    <citation type="submission" date="2020-04" db="EMBL/GenBank/DDBJ databases">
        <title>Luteolibacter sp. G-1-1-1 isolated from soil.</title>
        <authorList>
            <person name="Dahal R.H."/>
        </authorList>
    </citation>
    <scope>NUCLEOTIDE SEQUENCE [LARGE SCALE GENOMIC DNA]</scope>
    <source>
        <strain evidence="1 2">G-1-1-1</strain>
    </source>
</reference>
<protein>
    <submittedName>
        <fullName evidence="1">Uncharacterized protein</fullName>
    </submittedName>
</protein>
<name>A0A858RNN9_9BACT</name>
<proteinExistence type="predicted"/>
<dbReference type="Proteomes" id="UP000501812">
    <property type="component" value="Chromosome"/>
</dbReference>
<dbReference type="EMBL" id="CP051774">
    <property type="protein sequence ID" value="QJE99046.1"/>
    <property type="molecule type" value="Genomic_DNA"/>
</dbReference>
<organism evidence="1 2">
    <name type="scientific">Luteolibacter luteus</name>
    <dbReference type="NCBI Taxonomy" id="2728835"/>
    <lineage>
        <taxon>Bacteria</taxon>
        <taxon>Pseudomonadati</taxon>
        <taxon>Verrucomicrobiota</taxon>
        <taxon>Verrucomicrobiia</taxon>
        <taxon>Verrucomicrobiales</taxon>
        <taxon>Verrucomicrobiaceae</taxon>
        <taxon>Luteolibacter</taxon>
    </lineage>
</organism>
<gene>
    <name evidence="1" type="ORF">HHL09_25785</name>
</gene>
<evidence type="ECO:0000313" key="2">
    <source>
        <dbReference type="Proteomes" id="UP000501812"/>
    </source>
</evidence>
<dbReference type="AlphaFoldDB" id="A0A858RNN9"/>
<accession>A0A858RNN9</accession>